<dbReference type="PANTHER" id="PTHR31696">
    <property type="entry name" value="PROTEIN MIZU-KUSSEI 1"/>
    <property type="match status" value="1"/>
</dbReference>
<evidence type="ECO:0000313" key="2">
    <source>
        <dbReference type="EMBL" id="KAH0899531.1"/>
    </source>
</evidence>
<name>A0ABQ8B411_BRANA</name>
<feature type="compositionally biased region" description="Acidic residues" evidence="1">
    <location>
        <begin position="30"/>
        <end position="42"/>
    </location>
</feature>
<reference evidence="2 3" key="1">
    <citation type="submission" date="2021-05" db="EMBL/GenBank/DDBJ databases">
        <title>Genome Assembly of Synthetic Allotetraploid Brassica napus Reveals Homoeologous Exchanges between Subgenomes.</title>
        <authorList>
            <person name="Davis J.T."/>
        </authorList>
    </citation>
    <scope>NUCLEOTIDE SEQUENCE [LARGE SCALE GENOMIC DNA]</scope>
    <source>
        <strain evidence="3">cv. Da-Ae</strain>
        <tissue evidence="2">Seedling</tissue>
    </source>
</reference>
<accession>A0ABQ8B411</accession>
<dbReference type="NCBIfam" id="TIGR01570">
    <property type="entry name" value="A_thal_3588"/>
    <property type="match status" value="1"/>
</dbReference>
<keyword evidence="3" id="KW-1185">Reference proteome</keyword>
<dbReference type="PANTHER" id="PTHR31696:SF90">
    <property type="entry name" value="PROTEIN MIZU-KUSSEI 1"/>
    <property type="match status" value="1"/>
</dbReference>
<gene>
    <name evidence="2" type="ORF">HID58_049099</name>
</gene>
<evidence type="ECO:0008006" key="4">
    <source>
        <dbReference type="Google" id="ProtNLM"/>
    </source>
</evidence>
<dbReference type="InterPro" id="IPR006460">
    <property type="entry name" value="MIZ1-like_pln"/>
</dbReference>
<protein>
    <recommendedName>
        <fullName evidence="4">Protein MIZU-KUSSEI 1-like</fullName>
    </recommendedName>
</protein>
<comment type="caution">
    <text evidence="2">The sequence shown here is derived from an EMBL/GenBank/DDBJ whole genome shotgun (WGS) entry which is preliminary data.</text>
</comment>
<feature type="region of interest" description="Disordered" evidence="1">
    <location>
        <begin position="25"/>
        <end position="45"/>
    </location>
</feature>
<dbReference type="EMBL" id="JAGKQM010000012">
    <property type="protein sequence ID" value="KAH0899531.1"/>
    <property type="molecule type" value="Genomic_DNA"/>
</dbReference>
<dbReference type="Pfam" id="PF04759">
    <property type="entry name" value="DUF617"/>
    <property type="match status" value="2"/>
</dbReference>
<dbReference type="Proteomes" id="UP000824890">
    <property type="component" value="Unassembled WGS sequence"/>
</dbReference>
<evidence type="ECO:0000256" key="1">
    <source>
        <dbReference type="SAM" id="MobiDB-lite"/>
    </source>
</evidence>
<proteinExistence type="predicted"/>
<sequence>MKSILSSTSLDSSFSLSKRYFNWKKKKVQEEDEEEEEEDDHNNEEKILTRFNFSSDPTQPDQFHTEHVMQKKTKKTIEKIRYALGFSSPSLGFRVVGTLFGSRRGHVYFAVQDDPTRLPAVLIQLPTPTSILVKEMASGLVRIALETAAFKTDSKKLLEESSWRTYCNGKKCGYSARKECGEAEWRVLKAVGPITMGAGVLPAAATAGEEGNEAVGSEKGELMYMRAQFERVTGSRDSEAFYMMNPDGSSGGPELSVYFLRWKQRKINIGSNVFTNFVSLTTAIVMHFVKRNVVAQSLLISKRTPTPPPKQREDPLCTRVLQLGSRFPGRGYVIRKPSWTCVLRRTDDPTRLPAVLIQLPTPTSILVKEIASGLYGKKCGYSARKECGEAEWRVLKAMGPITMGARVFPAAARAGEKENKAVGSEKGQLMYTSAQFERVIGSRDSEAFYMMKPELSVYFLRWRSQTKVLPEAI</sequence>
<organism evidence="2 3">
    <name type="scientific">Brassica napus</name>
    <name type="common">Rape</name>
    <dbReference type="NCBI Taxonomy" id="3708"/>
    <lineage>
        <taxon>Eukaryota</taxon>
        <taxon>Viridiplantae</taxon>
        <taxon>Streptophyta</taxon>
        <taxon>Embryophyta</taxon>
        <taxon>Tracheophyta</taxon>
        <taxon>Spermatophyta</taxon>
        <taxon>Magnoliopsida</taxon>
        <taxon>eudicotyledons</taxon>
        <taxon>Gunneridae</taxon>
        <taxon>Pentapetalae</taxon>
        <taxon>rosids</taxon>
        <taxon>malvids</taxon>
        <taxon>Brassicales</taxon>
        <taxon>Brassicaceae</taxon>
        <taxon>Brassiceae</taxon>
        <taxon>Brassica</taxon>
    </lineage>
</organism>
<evidence type="ECO:0000313" key="3">
    <source>
        <dbReference type="Proteomes" id="UP000824890"/>
    </source>
</evidence>